<evidence type="ECO:0000313" key="2">
    <source>
        <dbReference type="Proteomes" id="UP001497680"/>
    </source>
</evidence>
<comment type="caution">
    <text evidence="1">The sequence shown here is derived from an EMBL/GenBank/DDBJ whole genome shotgun (WGS) entry which is preliminary data.</text>
</comment>
<protein>
    <submittedName>
        <fullName evidence="1">DnaJ domain-containing protein</fullName>
    </submittedName>
</protein>
<name>A0ACC0CNG1_9PEZI</name>
<dbReference type="EMBL" id="MU394382">
    <property type="protein sequence ID" value="KAI6081922.1"/>
    <property type="molecule type" value="Genomic_DNA"/>
</dbReference>
<evidence type="ECO:0000313" key="1">
    <source>
        <dbReference type="EMBL" id="KAI6081922.1"/>
    </source>
</evidence>
<organism evidence="1 2">
    <name type="scientific">Hypoxylon rubiginosum</name>
    <dbReference type="NCBI Taxonomy" id="110542"/>
    <lineage>
        <taxon>Eukaryota</taxon>
        <taxon>Fungi</taxon>
        <taxon>Dikarya</taxon>
        <taxon>Ascomycota</taxon>
        <taxon>Pezizomycotina</taxon>
        <taxon>Sordariomycetes</taxon>
        <taxon>Xylariomycetidae</taxon>
        <taxon>Xylariales</taxon>
        <taxon>Hypoxylaceae</taxon>
        <taxon>Hypoxylon</taxon>
    </lineage>
</organism>
<sequence length="253" mass="29895">MSGINLLRPTVPDYYGDLGVSQQASPRDIRLAFHKLAKQHHPDKKAPGQTIDAHEFRKIHEAYEILRNKDKRDAYDVGYPDLRYRWQQYREASGNPQKYEARIRMEQQMRDHTWMAEQKAKYEAFATFARQEQARRVREMYRCMKIRMAEQEAARKAREQQEQAAKARLRDEKAKEAELRSQQVAAKARAEQERVALERLRADKQHLEERRQAFCRHILTWLDQVPTVQGTESGKSASLQFPFPEEVHYPDSV</sequence>
<proteinExistence type="predicted"/>
<reference evidence="1 2" key="1">
    <citation type="journal article" date="2022" name="New Phytol.">
        <title>Ecological generalism drives hyperdiversity of secondary metabolite gene clusters in xylarialean endophytes.</title>
        <authorList>
            <person name="Franco M.E.E."/>
            <person name="Wisecaver J.H."/>
            <person name="Arnold A.E."/>
            <person name="Ju Y.M."/>
            <person name="Slot J.C."/>
            <person name="Ahrendt S."/>
            <person name="Moore L.P."/>
            <person name="Eastman K.E."/>
            <person name="Scott K."/>
            <person name="Konkel Z."/>
            <person name="Mondo S.J."/>
            <person name="Kuo A."/>
            <person name="Hayes R.D."/>
            <person name="Haridas S."/>
            <person name="Andreopoulos B."/>
            <person name="Riley R."/>
            <person name="LaButti K."/>
            <person name="Pangilinan J."/>
            <person name="Lipzen A."/>
            <person name="Amirebrahimi M."/>
            <person name="Yan J."/>
            <person name="Adam C."/>
            <person name="Keymanesh K."/>
            <person name="Ng V."/>
            <person name="Louie K."/>
            <person name="Northen T."/>
            <person name="Drula E."/>
            <person name="Henrissat B."/>
            <person name="Hsieh H.M."/>
            <person name="Youens-Clark K."/>
            <person name="Lutzoni F."/>
            <person name="Miadlikowska J."/>
            <person name="Eastwood D.C."/>
            <person name="Hamelin R.C."/>
            <person name="Grigoriev I.V."/>
            <person name="U'Ren J.M."/>
        </authorList>
    </citation>
    <scope>NUCLEOTIDE SEQUENCE [LARGE SCALE GENOMIC DNA]</scope>
    <source>
        <strain evidence="1 2">ER1909</strain>
    </source>
</reference>
<dbReference type="Proteomes" id="UP001497680">
    <property type="component" value="Unassembled WGS sequence"/>
</dbReference>
<accession>A0ACC0CNG1</accession>
<keyword evidence="2" id="KW-1185">Reference proteome</keyword>
<gene>
    <name evidence="1" type="ORF">F4821DRAFT_264396</name>
</gene>